<comment type="subunit">
    <text evidence="4">Heterodimer with IL12A; disulfide-linked. The heterodimer is known as interleukin IL-12.</text>
</comment>
<evidence type="ECO:0000259" key="6">
    <source>
        <dbReference type="Pfam" id="PF10420"/>
    </source>
</evidence>
<dbReference type="AlphaFoldDB" id="A0AAV3B4J7"/>
<dbReference type="InterPro" id="IPR015528">
    <property type="entry name" value="IL-12_beta"/>
</dbReference>
<gene>
    <name evidence="4" type="primary">IL12B</name>
    <name evidence="7" type="ORF">GDO54_006505</name>
</gene>
<evidence type="ECO:0000313" key="7">
    <source>
        <dbReference type="EMBL" id="DBA30540.1"/>
    </source>
</evidence>
<keyword evidence="4" id="KW-0393">Immunoglobulin domain</keyword>
<evidence type="ECO:0000256" key="4">
    <source>
        <dbReference type="RuleBase" id="RU281113"/>
    </source>
</evidence>
<dbReference type="PANTHER" id="PTHR48485">
    <property type="entry name" value="INTERLEUKIN-12 SUBUNIT BETA-RELATED"/>
    <property type="match status" value="1"/>
</dbReference>
<evidence type="ECO:0000256" key="3">
    <source>
        <dbReference type="ARBA" id="ARBA00023180"/>
    </source>
</evidence>
<feature type="chain" id="PRO_5043730052" description="Interleukin-12 subunit beta" evidence="5">
    <location>
        <begin position="16"/>
        <end position="287"/>
    </location>
</feature>
<reference evidence="7" key="1">
    <citation type="thesis" date="2020" institute="ProQuest LLC" country="789 East Eisenhower Parkway, Ann Arbor, MI, USA">
        <title>Comparative Genomics and Chromosome Evolution.</title>
        <authorList>
            <person name="Mudd A.B."/>
        </authorList>
    </citation>
    <scope>NUCLEOTIDE SEQUENCE</scope>
    <source>
        <strain evidence="7">1538</strain>
        <tissue evidence="7">Blood</tissue>
    </source>
</reference>
<evidence type="ECO:0000256" key="1">
    <source>
        <dbReference type="ARBA" id="ARBA00022729"/>
    </source>
</evidence>
<accession>A0AAV3B4J7</accession>
<proteinExistence type="inferred from homology"/>
<dbReference type="InterPro" id="IPR019482">
    <property type="entry name" value="IL-12_beta_cen-dom"/>
</dbReference>
<sequence>MILSFTLLCLDPVYGAWELDAKKNTMIVDIDSDEKATVNVKCRSRDHQTVCWRKKKRALGCNMELNLKVKEQVDGGNFTCHSDNGLILDYKLILLHMQNVPQHKRIFSKSGEIVKCSVKSYSGNFSCSWNSTDDNNIEYIFKAYRSENNSIYCDEPTKNKNQYTVECRDTQTCIYEEEDQSITVVLHAIQLHRYENYTMSFMLREITKPDPPQELDINSTKDNKHILIHWKYPKTWCNLHSFFPLIFNVQITKDKRTTEADKNIKSFCVQARDKFFNSTWSEWSCYK</sequence>
<dbReference type="SUPFAM" id="SSF49265">
    <property type="entry name" value="Fibronectin type III"/>
    <property type="match status" value="2"/>
</dbReference>
<comment type="subcellular location">
    <subcellularLocation>
        <location evidence="4">Secreted</location>
    </subcellularLocation>
</comment>
<dbReference type="Proteomes" id="UP001181693">
    <property type="component" value="Unassembled WGS sequence"/>
</dbReference>
<dbReference type="GO" id="GO:0005125">
    <property type="term" value="F:cytokine activity"/>
    <property type="evidence" value="ECO:0007669"/>
    <property type="project" value="UniProtKB-KW"/>
</dbReference>
<feature type="signal peptide" evidence="5">
    <location>
        <begin position="1"/>
        <end position="15"/>
    </location>
</feature>
<dbReference type="PANTHER" id="PTHR48485:SF4">
    <property type="entry name" value="INTERLEUKIN-12 SUBUNIT BETA"/>
    <property type="match status" value="1"/>
</dbReference>
<dbReference type="EMBL" id="DYDO01000002">
    <property type="protein sequence ID" value="DBA30540.1"/>
    <property type="molecule type" value="Genomic_DNA"/>
</dbReference>
<name>A0AAV3B4J7_PYXAD</name>
<keyword evidence="4" id="KW-0202">Cytokine</keyword>
<evidence type="ECO:0000256" key="2">
    <source>
        <dbReference type="ARBA" id="ARBA00023157"/>
    </source>
</evidence>
<protein>
    <recommendedName>
        <fullName evidence="4">Interleukin-12 subunit beta</fullName>
        <shortName evidence="4">IL-12B</shortName>
    </recommendedName>
    <alternativeName>
        <fullName evidence="4">Cytotoxic lymphocyte maturation factor 40 kDa subunit</fullName>
    </alternativeName>
    <alternativeName>
        <fullName evidence="4">IL-12 subunit p40</fullName>
    </alternativeName>
</protein>
<keyword evidence="3 4" id="KW-0325">Glycoprotein</keyword>
<evidence type="ECO:0000256" key="5">
    <source>
        <dbReference type="SAM" id="SignalP"/>
    </source>
</evidence>
<keyword evidence="1 5" id="KW-0732">Signal</keyword>
<keyword evidence="8" id="KW-1185">Reference proteome</keyword>
<dbReference type="GO" id="GO:0005615">
    <property type="term" value="C:extracellular space"/>
    <property type="evidence" value="ECO:0007669"/>
    <property type="project" value="UniProtKB-KW"/>
</dbReference>
<keyword evidence="2" id="KW-1015">Disulfide bond</keyword>
<dbReference type="GO" id="GO:0004896">
    <property type="term" value="F:cytokine receptor activity"/>
    <property type="evidence" value="ECO:0007669"/>
    <property type="project" value="UniProtKB-UniRule"/>
</dbReference>
<dbReference type="InterPro" id="IPR050676">
    <property type="entry name" value="IL-12"/>
</dbReference>
<organism evidence="7 8">
    <name type="scientific">Pyxicephalus adspersus</name>
    <name type="common">African bullfrog</name>
    <dbReference type="NCBI Taxonomy" id="30357"/>
    <lineage>
        <taxon>Eukaryota</taxon>
        <taxon>Metazoa</taxon>
        <taxon>Chordata</taxon>
        <taxon>Craniata</taxon>
        <taxon>Vertebrata</taxon>
        <taxon>Euteleostomi</taxon>
        <taxon>Amphibia</taxon>
        <taxon>Batrachia</taxon>
        <taxon>Anura</taxon>
        <taxon>Neobatrachia</taxon>
        <taxon>Ranoidea</taxon>
        <taxon>Pyxicephalidae</taxon>
        <taxon>Pyxicephalinae</taxon>
        <taxon>Pyxicephalus</taxon>
    </lineage>
</organism>
<dbReference type="InterPro" id="IPR036116">
    <property type="entry name" value="FN3_sf"/>
</dbReference>
<feature type="domain" description="Interleukin-12 beta central" evidence="6">
    <location>
        <begin position="113"/>
        <end position="190"/>
    </location>
</feature>
<dbReference type="PRINTS" id="PR01928">
    <property type="entry name" value="INTRLEUKN12B"/>
</dbReference>
<dbReference type="Pfam" id="PF10420">
    <property type="entry name" value="IL12p40_C"/>
    <property type="match status" value="1"/>
</dbReference>
<comment type="similarity">
    <text evidence="4">Belongs to the IL-12B family.</text>
</comment>
<keyword evidence="4" id="KW-0964">Secreted</keyword>
<dbReference type="InterPro" id="IPR013783">
    <property type="entry name" value="Ig-like_fold"/>
</dbReference>
<comment type="caution">
    <text evidence="7">The sequence shown here is derived from an EMBL/GenBank/DDBJ whole genome shotgun (WGS) entry which is preliminary data.</text>
</comment>
<dbReference type="Gene3D" id="2.60.40.10">
    <property type="entry name" value="Immunoglobulins"/>
    <property type="match status" value="3"/>
</dbReference>
<evidence type="ECO:0000313" key="8">
    <source>
        <dbReference type="Proteomes" id="UP001181693"/>
    </source>
</evidence>